<evidence type="ECO:0000256" key="1">
    <source>
        <dbReference type="SAM" id="MobiDB-lite"/>
    </source>
</evidence>
<dbReference type="SUPFAM" id="SSF52113">
    <property type="entry name" value="BRCT domain"/>
    <property type="match status" value="1"/>
</dbReference>
<protein>
    <recommendedName>
        <fullName evidence="2">BRCT domain-containing protein</fullName>
    </recommendedName>
</protein>
<dbReference type="Pfam" id="PF00533">
    <property type="entry name" value="BRCT"/>
    <property type="match status" value="1"/>
</dbReference>
<feature type="domain" description="BRCT" evidence="2">
    <location>
        <begin position="147"/>
        <end position="254"/>
    </location>
</feature>
<proteinExistence type="predicted"/>
<reference evidence="3" key="1">
    <citation type="journal article" date="2019" name="Beilstein J. Org. Chem.">
        <title>Nanangenines: drimane sesquiterpenoids as the dominant metabolite cohort of a novel Australian fungus, Aspergillus nanangensis.</title>
        <authorList>
            <person name="Lacey H.J."/>
            <person name="Gilchrist C.L.M."/>
            <person name="Crombie A."/>
            <person name="Kalaitzis J.A."/>
            <person name="Vuong D."/>
            <person name="Rutledge P.J."/>
            <person name="Turner P."/>
            <person name="Pitt J.I."/>
            <person name="Lacey E."/>
            <person name="Chooi Y.H."/>
            <person name="Piggott A.M."/>
        </authorList>
    </citation>
    <scope>NUCLEOTIDE SEQUENCE</scope>
    <source>
        <strain evidence="3">MST-FP2251</strain>
    </source>
</reference>
<evidence type="ECO:0000313" key="4">
    <source>
        <dbReference type="Proteomes" id="UP001194746"/>
    </source>
</evidence>
<feature type="region of interest" description="Disordered" evidence="1">
    <location>
        <begin position="1"/>
        <end position="77"/>
    </location>
</feature>
<feature type="compositionally biased region" description="Low complexity" evidence="1">
    <location>
        <begin position="122"/>
        <end position="137"/>
    </location>
</feature>
<evidence type="ECO:0000313" key="3">
    <source>
        <dbReference type="EMBL" id="KAF9886143.1"/>
    </source>
</evidence>
<reference evidence="3" key="2">
    <citation type="submission" date="2020-02" db="EMBL/GenBank/DDBJ databases">
        <authorList>
            <person name="Gilchrist C.L.M."/>
            <person name="Chooi Y.-H."/>
        </authorList>
    </citation>
    <scope>NUCLEOTIDE SEQUENCE</scope>
    <source>
        <strain evidence="3">MST-FP2251</strain>
    </source>
</reference>
<feature type="region of interest" description="Disordered" evidence="1">
    <location>
        <begin position="90"/>
        <end position="148"/>
    </location>
</feature>
<evidence type="ECO:0000259" key="2">
    <source>
        <dbReference type="PROSITE" id="PS50172"/>
    </source>
</evidence>
<sequence>MPPPTPLNKVTPQNHLRFDPWNSASTGHQRGDNTGSRTNWQKNRSDKLSQQFQPPNNNNPPAGEWTWTSATSPEPGQQDIRTMFRVSKNTTTTSVKTQKLPQPQIKVPGSTTPQNPAEVADTTHTSTSTHSSTTATTPEPPHPPSEPTRQIFHGVNVYLNAPSHSLLSDHKLRHLLVAHGATVSLALSRRVTHVLIGRPNAGPARGGFGGGLAATKLQREIARAGSRAVKVVFVDWVIESVRAGKRLSEMRFAMHVAPKGQRSLVETFFA</sequence>
<comment type="caution">
    <text evidence="3">The sequence shown here is derived from an EMBL/GenBank/DDBJ whole genome shotgun (WGS) entry which is preliminary data.</text>
</comment>
<keyword evidence="4" id="KW-1185">Reference proteome</keyword>
<organism evidence="3 4">
    <name type="scientific">Aspergillus nanangensis</name>
    <dbReference type="NCBI Taxonomy" id="2582783"/>
    <lineage>
        <taxon>Eukaryota</taxon>
        <taxon>Fungi</taxon>
        <taxon>Dikarya</taxon>
        <taxon>Ascomycota</taxon>
        <taxon>Pezizomycotina</taxon>
        <taxon>Eurotiomycetes</taxon>
        <taxon>Eurotiomycetidae</taxon>
        <taxon>Eurotiales</taxon>
        <taxon>Aspergillaceae</taxon>
        <taxon>Aspergillus</taxon>
        <taxon>Aspergillus subgen. Circumdati</taxon>
    </lineage>
</organism>
<dbReference type="AlphaFoldDB" id="A0AAD4CHZ3"/>
<dbReference type="EMBL" id="VCAU01000082">
    <property type="protein sequence ID" value="KAF9886143.1"/>
    <property type="molecule type" value="Genomic_DNA"/>
</dbReference>
<dbReference type="InterPro" id="IPR001357">
    <property type="entry name" value="BRCT_dom"/>
</dbReference>
<feature type="compositionally biased region" description="Polar residues" evidence="1">
    <location>
        <begin position="66"/>
        <end position="75"/>
    </location>
</feature>
<gene>
    <name evidence="3" type="ORF">FE257_011968</name>
</gene>
<dbReference type="Proteomes" id="UP001194746">
    <property type="component" value="Unassembled WGS sequence"/>
</dbReference>
<dbReference type="PROSITE" id="PS50172">
    <property type="entry name" value="BRCT"/>
    <property type="match status" value="1"/>
</dbReference>
<feature type="compositionally biased region" description="Polar residues" evidence="1">
    <location>
        <begin position="22"/>
        <end position="53"/>
    </location>
</feature>
<dbReference type="Gene3D" id="3.40.50.10190">
    <property type="entry name" value="BRCT domain"/>
    <property type="match status" value="1"/>
</dbReference>
<accession>A0AAD4CHZ3</accession>
<dbReference type="InterPro" id="IPR036420">
    <property type="entry name" value="BRCT_dom_sf"/>
</dbReference>
<name>A0AAD4CHZ3_ASPNN</name>